<proteinExistence type="predicted"/>
<dbReference type="SUPFAM" id="SSF55003">
    <property type="entry name" value="PAP/Archaeal CCA-adding enzyme, C-terminal domain"/>
    <property type="match status" value="1"/>
</dbReference>
<keyword evidence="7" id="KW-1185">Reference proteome</keyword>
<dbReference type="Gene3D" id="3.30.70.590">
    <property type="entry name" value="Poly(A) polymerase predicted RNA binding domain"/>
    <property type="match status" value="1"/>
</dbReference>
<reference evidence="6" key="1">
    <citation type="submission" date="2025-08" db="UniProtKB">
        <authorList>
            <consortium name="Ensembl"/>
        </authorList>
    </citation>
    <scope>IDENTIFICATION</scope>
</reference>
<evidence type="ECO:0000256" key="2">
    <source>
        <dbReference type="ARBA" id="ARBA00022741"/>
    </source>
</evidence>
<sequence>MWFLGIIFRKLESAESTKIDLTYDIQSFTDAVYRQANNINMLKEGMKIETAYVKRKHLHYFLPAGTLQKRKKQSMLNISQNATGLRCKRASSNESLNSSRDDNSRTPYNSSSLSMISKLDTSTAEMERNATIWRTNGANSREKMTHVAVSPVSKGISIPVIGSKMEAAVAIRTSGPPSDCTIPTVIGHNAVSQLRTRFVQGHNELSGTQITTSKSAAPKRPHSPASKECSKRSKDREKLIGQDLAFKEDGNPEDVKRRSTENVDLGGKNKLIASIETSRSQRLCSEELPDSSSPVPTNGIRIIKRSIRLTLNQ</sequence>
<organism evidence="6 7">
    <name type="scientific">Chrysolophus pictus</name>
    <name type="common">Golden pheasant</name>
    <name type="synonym">Phasianus pictus</name>
    <dbReference type="NCBI Taxonomy" id="9089"/>
    <lineage>
        <taxon>Eukaryota</taxon>
        <taxon>Metazoa</taxon>
        <taxon>Chordata</taxon>
        <taxon>Craniata</taxon>
        <taxon>Vertebrata</taxon>
        <taxon>Euteleostomi</taxon>
        <taxon>Archelosauria</taxon>
        <taxon>Archosauria</taxon>
        <taxon>Dinosauria</taxon>
        <taxon>Saurischia</taxon>
        <taxon>Theropoda</taxon>
        <taxon>Coelurosauria</taxon>
        <taxon>Aves</taxon>
        <taxon>Neognathae</taxon>
        <taxon>Galloanserae</taxon>
        <taxon>Galliformes</taxon>
        <taxon>Phasianidae</taxon>
        <taxon>Phasianinae</taxon>
        <taxon>Chrysolophus</taxon>
    </lineage>
</organism>
<dbReference type="GO" id="GO:0016779">
    <property type="term" value="F:nucleotidyltransferase activity"/>
    <property type="evidence" value="ECO:0007669"/>
    <property type="project" value="InterPro"/>
</dbReference>
<keyword evidence="2" id="KW-0547">Nucleotide-binding</keyword>
<feature type="region of interest" description="Disordered" evidence="4">
    <location>
        <begin position="207"/>
        <end position="236"/>
    </location>
</feature>
<feature type="domain" description="Poly(A) polymerase RNA-binding" evidence="5">
    <location>
        <begin position="1"/>
        <end position="69"/>
    </location>
</feature>
<dbReference type="Proteomes" id="UP000694543">
    <property type="component" value="Unplaced"/>
</dbReference>
<dbReference type="Pfam" id="PF04926">
    <property type="entry name" value="PAP_RNA-bind"/>
    <property type="match status" value="1"/>
</dbReference>
<dbReference type="GO" id="GO:0003723">
    <property type="term" value="F:RNA binding"/>
    <property type="evidence" value="ECO:0007669"/>
    <property type="project" value="InterPro"/>
</dbReference>
<dbReference type="InterPro" id="IPR011068">
    <property type="entry name" value="NuclTrfase_I-like_C"/>
</dbReference>
<keyword evidence="1" id="KW-0808">Transferase</keyword>
<reference evidence="6" key="2">
    <citation type="submission" date="2025-09" db="UniProtKB">
        <authorList>
            <consortium name="Ensembl"/>
        </authorList>
    </citation>
    <scope>IDENTIFICATION</scope>
</reference>
<dbReference type="Ensembl" id="ENSCPIT00010014432.1">
    <property type="protein sequence ID" value="ENSCPIP00010012191.1"/>
    <property type="gene ID" value="ENSCPIG00010009516.1"/>
</dbReference>
<evidence type="ECO:0000256" key="4">
    <source>
        <dbReference type="SAM" id="MobiDB-lite"/>
    </source>
</evidence>
<evidence type="ECO:0000256" key="3">
    <source>
        <dbReference type="ARBA" id="ARBA00022840"/>
    </source>
</evidence>
<dbReference type="InterPro" id="IPR007010">
    <property type="entry name" value="PolA_pol_RNA-bd_dom"/>
</dbReference>
<evidence type="ECO:0000256" key="1">
    <source>
        <dbReference type="ARBA" id="ARBA00022679"/>
    </source>
</evidence>
<dbReference type="GO" id="GO:0031123">
    <property type="term" value="P:RNA 3'-end processing"/>
    <property type="evidence" value="ECO:0007669"/>
    <property type="project" value="InterPro"/>
</dbReference>
<feature type="compositionally biased region" description="Polar residues" evidence="4">
    <location>
        <begin position="105"/>
        <end position="115"/>
    </location>
</feature>
<accession>A0A8C3LQY7</accession>
<dbReference type="GO" id="GO:0005524">
    <property type="term" value="F:ATP binding"/>
    <property type="evidence" value="ECO:0007669"/>
    <property type="project" value="UniProtKB-KW"/>
</dbReference>
<keyword evidence="3" id="KW-0067">ATP-binding</keyword>
<feature type="region of interest" description="Disordered" evidence="4">
    <location>
        <begin position="86"/>
        <end position="115"/>
    </location>
</feature>
<dbReference type="AlphaFoldDB" id="A0A8C3LQY7"/>
<evidence type="ECO:0000313" key="6">
    <source>
        <dbReference type="Ensembl" id="ENSCPIP00010012191.1"/>
    </source>
</evidence>
<evidence type="ECO:0000313" key="7">
    <source>
        <dbReference type="Proteomes" id="UP000694543"/>
    </source>
</evidence>
<protein>
    <recommendedName>
        <fullName evidence="5">Poly(A) polymerase RNA-binding domain-containing protein</fullName>
    </recommendedName>
</protein>
<name>A0A8C3LQY7_CHRPC</name>
<evidence type="ECO:0000259" key="5">
    <source>
        <dbReference type="Pfam" id="PF04926"/>
    </source>
</evidence>